<keyword evidence="4" id="KW-1185">Reference proteome</keyword>
<dbReference type="InterPro" id="IPR007125">
    <property type="entry name" value="H2A/H2B/H3"/>
</dbReference>
<sequence>MQELFPRLDIYRIQLIALEALQEASEMYMIQFFEDSLLLTAHAKRLTLKREDMILNRRLRGRSDIINK</sequence>
<evidence type="ECO:0000256" key="1">
    <source>
        <dbReference type="ARBA" id="ARBA00010343"/>
    </source>
</evidence>
<dbReference type="SMART" id="SM00428">
    <property type="entry name" value="H3"/>
    <property type="match status" value="1"/>
</dbReference>
<dbReference type="InterPro" id="IPR009072">
    <property type="entry name" value="Histone-fold"/>
</dbReference>
<evidence type="ECO:0000313" key="3">
    <source>
        <dbReference type="EMBL" id="KAK2584539.1"/>
    </source>
</evidence>
<dbReference type="GO" id="GO:0030527">
    <property type="term" value="F:structural constituent of chromatin"/>
    <property type="evidence" value="ECO:0007669"/>
    <property type="project" value="InterPro"/>
</dbReference>
<organism evidence="3 4">
    <name type="scientific">Odynerus spinipes</name>
    <dbReference type="NCBI Taxonomy" id="1348599"/>
    <lineage>
        <taxon>Eukaryota</taxon>
        <taxon>Metazoa</taxon>
        <taxon>Ecdysozoa</taxon>
        <taxon>Arthropoda</taxon>
        <taxon>Hexapoda</taxon>
        <taxon>Insecta</taxon>
        <taxon>Pterygota</taxon>
        <taxon>Neoptera</taxon>
        <taxon>Endopterygota</taxon>
        <taxon>Hymenoptera</taxon>
        <taxon>Apocrita</taxon>
        <taxon>Aculeata</taxon>
        <taxon>Vespoidea</taxon>
        <taxon>Vespidae</taxon>
        <taxon>Eumeninae</taxon>
        <taxon>Odynerus</taxon>
    </lineage>
</organism>
<dbReference type="AlphaFoldDB" id="A0AAD9VRX2"/>
<comment type="caution">
    <text evidence="3">The sequence shown here is derived from an EMBL/GenBank/DDBJ whole genome shotgun (WGS) entry which is preliminary data.</text>
</comment>
<protein>
    <recommendedName>
        <fullName evidence="2">Core Histone H2A/H2B/H3 domain-containing protein</fullName>
    </recommendedName>
</protein>
<comment type="similarity">
    <text evidence="1">Belongs to the histone H3 family.</text>
</comment>
<dbReference type="GO" id="GO:0000786">
    <property type="term" value="C:nucleosome"/>
    <property type="evidence" value="ECO:0007669"/>
    <property type="project" value="InterPro"/>
</dbReference>
<reference evidence="3" key="2">
    <citation type="journal article" date="2023" name="Commun. Biol.">
        <title>Intrasexual cuticular hydrocarbon dimorphism in a wasp sheds light on hydrocarbon biosynthesis genes in Hymenoptera.</title>
        <authorList>
            <person name="Moris V.C."/>
            <person name="Podsiadlowski L."/>
            <person name="Martin S."/>
            <person name="Oeyen J.P."/>
            <person name="Donath A."/>
            <person name="Petersen M."/>
            <person name="Wilbrandt J."/>
            <person name="Misof B."/>
            <person name="Liedtke D."/>
            <person name="Thamm M."/>
            <person name="Scheiner R."/>
            <person name="Schmitt T."/>
            <person name="Niehuis O."/>
        </authorList>
    </citation>
    <scope>NUCLEOTIDE SEQUENCE</scope>
    <source>
        <strain evidence="3">GBR_01_08_01A</strain>
    </source>
</reference>
<dbReference type="EMBL" id="JAIFRP010000026">
    <property type="protein sequence ID" value="KAK2584539.1"/>
    <property type="molecule type" value="Genomic_DNA"/>
</dbReference>
<feature type="domain" description="Core Histone H2A/H2B/H3" evidence="2">
    <location>
        <begin position="11"/>
        <end position="59"/>
    </location>
</feature>
<dbReference type="GO" id="GO:0003677">
    <property type="term" value="F:DNA binding"/>
    <property type="evidence" value="ECO:0007669"/>
    <property type="project" value="InterPro"/>
</dbReference>
<evidence type="ECO:0000259" key="2">
    <source>
        <dbReference type="Pfam" id="PF00125"/>
    </source>
</evidence>
<dbReference type="SUPFAM" id="SSF47113">
    <property type="entry name" value="Histone-fold"/>
    <property type="match status" value="1"/>
</dbReference>
<reference evidence="3" key="1">
    <citation type="submission" date="2021-08" db="EMBL/GenBank/DDBJ databases">
        <authorList>
            <person name="Misof B."/>
            <person name="Oliver O."/>
            <person name="Podsiadlowski L."/>
            <person name="Donath A."/>
            <person name="Peters R."/>
            <person name="Mayer C."/>
            <person name="Rust J."/>
            <person name="Gunkel S."/>
            <person name="Lesny P."/>
            <person name="Martin S."/>
            <person name="Oeyen J.P."/>
            <person name="Petersen M."/>
            <person name="Panagiotis P."/>
            <person name="Wilbrandt J."/>
            <person name="Tanja T."/>
        </authorList>
    </citation>
    <scope>NUCLEOTIDE SEQUENCE</scope>
    <source>
        <strain evidence="3">GBR_01_08_01A</strain>
        <tissue evidence="3">Thorax + abdomen</tissue>
    </source>
</reference>
<evidence type="ECO:0000313" key="4">
    <source>
        <dbReference type="Proteomes" id="UP001258017"/>
    </source>
</evidence>
<dbReference type="InterPro" id="IPR000164">
    <property type="entry name" value="Histone_H3/CENP-A"/>
</dbReference>
<dbReference type="PRINTS" id="PR00622">
    <property type="entry name" value="HISTONEH3"/>
</dbReference>
<accession>A0AAD9VRX2</accession>
<dbReference type="Proteomes" id="UP001258017">
    <property type="component" value="Unassembled WGS sequence"/>
</dbReference>
<dbReference type="GO" id="GO:0046982">
    <property type="term" value="F:protein heterodimerization activity"/>
    <property type="evidence" value="ECO:0007669"/>
    <property type="project" value="InterPro"/>
</dbReference>
<dbReference type="PANTHER" id="PTHR11426">
    <property type="entry name" value="HISTONE H3"/>
    <property type="match status" value="1"/>
</dbReference>
<dbReference type="Pfam" id="PF00125">
    <property type="entry name" value="Histone"/>
    <property type="match status" value="1"/>
</dbReference>
<name>A0AAD9VRX2_9HYME</name>
<gene>
    <name evidence="3" type="ORF">KPH14_006908</name>
</gene>
<dbReference type="Gene3D" id="1.10.20.10">
    <property type="entry name" value="Histone, subunit A"/>
    <property type="match status" value="1"/>
</dbReference>
<proteinExistence type="inferred from homology"/>